<feature type="region of interest" description="Disordered" evidence="1">
    <location>
        <begin position="152"/>
        <end position="172"/>
    </location>
</feature>
<feature type="transmembrane region" description="Helical" evidence="2">
    <location>
        <begin position="63"/>
        <end position="89"/>
    </location>
</feature>
<keyword evidence="2" id="KW-0812">Transmembrane</keyword>
<protein>
    <submittedName>
        <fullName evidence="3">DUF1269 domain-containing protein</fullName>
    </submittedName>
</protein>
<gene>
    <name evidence="3" type="ORF">KJP28_12255</name>
</gene>
<name>A0ABS6T574_9RHOB</name>
<accession>A0ABS6T574</accession>
<keyword evidence="2" id="KW-0472">Membrane</keyword>
<keyword evidence="4" id="KW-1185">Reference proteome</keyword>
<dbReference type="Pfam" id="PF06897">
    <property type="entry name" value="DUF1269"/>
    <property type="match status" value="1"/>
</dbReference>
<reference evidence="3 4" key="1">
    <citation type="submission" date="2021-05" db="EMBL/GenBank/DDBJ databases">
        <title>Culturable bacteria isolated from Daya Bay.</title>
        <authorList>
            <person name="Zheng W."/>
            <person name="Yu S."/>
            <person name="Huang Y."/>
        </authorList>
    </citation>
    <scope>NUCLEOTIDE SEQUENCE [LARGE SCALE GENOMIC DNA]</scope>
    <source>
        <strain evidence="3 4">DP4N28-5</strain>
    </source>
</reference>
<evidence type="ECO:0000256" key="1">
    <source>
        <dbReference type="SAM" id="MobiDB-lite"/>
    </source>
</evidence>
<dbReference type="EMBL" id="JAHUZE010000003">
    <property type="protein sequence ID" value="MBV7379696.1"/>
    <property type="molecule type" value="Genomic_DNA"/>
</dbReference>
<keyword evidence="2" id="KW-1133">Transmembrane helix</keyword>
<proteinExistence type="predicted"/>
<evidence type="ECO:0000313" key="4">
    <source>
        <dbReference type="Proteomes" id="UP000756530"/>
    </source>
</evidence>
<sequence length="172" mass="18112">MSEIIVARFPDRAHANAAKKDFARMGRDFTIEPEDIEVVARTGATARVYPEVNLTLAHMAGGAIWGAVIGAVFLMPVLGAAIGSAVGYVTGRASDVGISHDYLRKIGEAIKPGQAAVALLARKADPGAIAETIARHGGDVMRNSLDGAQIKTYAPHDPESEKADIRNQPDLA</sequence>
<comment type="caution">
    <text evidence="3">The sequence shown here is derived from an EMBL/GenBank/DDBJ whole genome shotgun (WGS) entry which is preliminary data.</text>
</comment>
<dbReference type="InterPro" id="IPR009200">
    <property type="entry name" value="DUF1269_membrane"/>
</dbReference>
<dbReference type="Proteomes" id="UP000756530">
    <property type="component" value="Unassembled WGS sequence"/>
</dbReference>
<feature type="compositionally biased region" description="Basic and acidic residues" evidence="1">
    <location>
        <begin position="154"/>
        <end position="172"/>
    </location>
</feature>
<organism evidence="3 4">
    <name type="scientific">Maritimibacter dapengensis</name>
    <dbReference type="NCBI Taxonomy" id="2836868"/>
    <lineage>
        <taxon>Bacteria</taxon>
        <taxon>Pseudomonadati</taxon>
        <taxon>Pseudomonadota</taxon>
        <taxon>Alphaproteobacteria</taxon>
        <taxon>Rhodobacterales</taxon>
        <taxon>Roseobacteraceae</taxon>
        <taxon>Maritimibacter</taxon>
    </lineage>
</organism>
<evidence type="ECO:0000256" key="2">
    <source>
        <dbReference type="SAM" id="Phobius"/>
    </source>
</evidence>
<evidence type="ECO:0000313" key="3">
    <source>
        <dbReference type="EMBL" id="MBV7379696.1"/>
    </source>
</evidence>
<dbReference type="RefSeq" id="WP_218392893.1">
    <property type="nucleotide sequence ID" value="NZ_JAHUZE010000003.1"/>
</dbReference>